<protein>
    <submittedName>
        <fullName evidence="2">Uncharacterized protein</fullName>
    </submittedName>
</protein>
<dbReference type="Proteomes" id="UP000187499">
    <property type="component" value="Chromosome"/>
</dbReference>
<evidence type="ECO:0000313" key="2">
    <source>
        <dbReference type="EMBL" id="APX71266.1"/>
    </source>
</evidence>
<dbReference type="KEGG" id="lalw:BTM29_01285"/>
<feature type="region of interest" description="Disordered" evidence="1">
    <location>
        <begin position="285"/>
        <end position="311"/>
    </location>
</feature>
<keyword evidence="3" id="KW-1185">Reference proteome</keyword>
<dbReference type="STRING" id="1847728.BTM29_01285"/>
<sequence length="311" mass="34299">MRKYFVMGLYLIILGAILLGGGVAMHAETTVLWNHGFKISKSVNKTEKLHKFNKIKVDSDAHSVNIETGDKYKIQIDGDELRNSDYYVSDGTLYITGNKFGKYKDIIGISSNNNPQITITVPSGSNLKELNLNMNQLYMNVNGLNIDKLKVSSGAYGSITFTDSVIKNAKNIDLESSYLEFVRSDVENFELNESNNSNITFSEGTIKNSIINTHNVDLDVDKGILDNLTFETDNGHADIKDSTLKGANNFKMKNGSFSADTVDVQGIDLLTVNGNVTYYGESKGKSYQNNPDSDDLLKVQTDNGSIKVNGK</sequence>
<dbReference type="OrthoDB" id="2318810at2"/>
<dbReference type="AlphaFoldDB" id="A0A1P8Q0A3"/>
<name>A0A1P8Q0A3_9LACO</name>
<feature type="compositionally biased region" description="Polar residues" evidence="1">
    <location>
        <begin position="300"/>
        <end position="311"/>
    </location>
</feature>
<gene>
    <name evidence="2" type="ORF">BTM29_01285</name>
</gene>
<dbReference type="EMBL" id="CP019323">
    <property type="protein sequence ID" value="APX71266.1"/>
    <property type="molecule type" value="Genomic_DNA"/>
</dbReference>
<organism evidence="2 3">
    <name type="scientific">Companilactobacillus allii</name>
    <dbReference type="NCBI Taxonomy" id="1847728"/>
    <lineage>
        <taxon>Bacteria</taxon>
        <taxon>Bacillati</taxon>
        <taxon>Bacillota</taxon>
        <taxon>Bacilli</taxon>
        <taxon>Lactobacillales</taxon>
        <taxon>Lactobacillaceae</taxon>
        <taxon>Companilactobacillus</taxon>
    </lineage>
</organism>
<evidence type="ECO:0000256" key="1">
    <source>
        <dbReference type="SAM" id="MobiDB-lite"/>
    </source>
</evidence>
<dbReference type="RefSeq" id="WP_076613770.1">
    <property type="nucleotide sequence ID" value="NZ_CP019323.1"/>
</dbReference>
<accession>A0A1P8Q0A3</accession>
<evidence type="ECO:0000313" key="3">
    <source>
        <dbReference type="Proteomes" id="UP000187499"/>
    </source>
</evidence>
<proteinExistence type="predicted"/>
<reference evidence="3" key="1">
    <citation type="submission" date="2016-12" db="EMBL/GenBank/DDBJ databases">
        <authorList>
            <person name="Jung M.Y."/>
            <person name="Lee S.H."/>
        </authorList>
    </citation>
    <scope>NUCLEOTIDE SEQUENCE [LARGE SCALE GENOMIC DNA]</scope>
    <source>
        <strain evidence="3">WiKim39</strain>
    </source>
</reference>